<dbReference type="InterPro" id="IPR036388">
    <property type="entry name" value="WH-like_DNA-bd_sf"/>
</dbReference>
<dbReference type="InterPro" id="IPR035451">
    <property type="entry name" value="Ada-like_dom_sf"/>
</dbReference>
<dbReference type="Pfam" id="PF01035">
    <property type="entry name" value="DNA_binding_1"/>
    <property type="match status" value="1"/>
</dbReference>
<evidence type="ECO:0000256" key="1">
    <source>
        <dbReference type="ARBA" id="ARBA00022763"/>
    </source>
</evidence>
<dbReference type="Proteomes" id="UP001431313">
    <property type="component" value="Unassembled WGS sequence"/>
</dbReference>
<sequence>MSGAEPAGRPAGTEPAGLLGTPPPPEDFALRVLRRVGVPPDRFDTYVRLDSPAGDLFVAFSPEYVTGAAPASAGLTAERFEELHRARTGRSAIRGRRPFPGLLTAVRTGRARGLPLDYGPVDDVESRVLQAVRSIPPGQLRPLSWVSREATLEELPSGALVGALARNPLVVLVPCHRVTYEDGAPCDAAYLPETGDRLRAAEGVDMDEVRRWSRSGAVFLGSDTTRIYCHPTCAHARRITPPHRVPFGTAREARQAGYRACKSCRPQPV</sequence>
<keyword evidence="7" id="KW-1185">Reference proteome</keyword>
<feature type="domain" description="Ada DNA repair metal-binding" evidence="5">
    <location>
        <begin position="215"/>
        <end position="266"/>
    </location>
</feature>
<evidence type="ECO:0000256" key="3">
    <source>
        <dbReference type="SAM" id="MobiDB-lite"/>
    </source>
</evidence>
<dbReference type="SUPFAM" id="SSF57884">
    <property type="entry name" value="Ada DNA repair protein, N-terminal domain (N-Ada 10)"/>
    <property type="match status" value="1"/>
</dbReference>
<reference evidence="6" key="1">
    <citation type="submission" date="2022-08" db="EMBL/GenBank/DDBJ databases">
        <authorList>
            <person name="Somphong A."/>
            <person name="Phongsopitanun W."/>
        </authorList>
    </citation>
    <scope>NUCLEOTIDE SEQUENCE</scope>
    <source>
        <strain evidence="6">LP05-1</strain>
    </source>
</reference>
<evidence type="ECO:0000259" key="4">
    <source>
        <dbReference type="Pfam" id="PF01035"/>
    </source>
</evidence>
<dbReference type="InterPro" id="IPR004026">
    <property type="entry name" value="Ada_DNA_repair_Zn-bd"/>
</dbReference>
<dbReference type="EMBL" id="JANUGQ010000024">
    <property type="protein sequence ID" value="MCS0638646.1"/>
    <property type="molecule type" value="Genomic_DNA"/>
</dbReference>
<comment type="caution">
    <text evidence="6">The sequence shown here is derived from an EMBL/GenBank/DDBJ whole genome shotgun (WGS) entry which is preliminary data.</text>
</comment>
<protein>
    <submittedName>
        <fullName evidence="6">MGMT family protein</fullName>
    </submittedName>
</protein>
<dbReference type="CDD" id="cd06445">
    <property type="entry name" value="ATase"/>
    <property type="match status" value="1"/>
</dbReference>
<gene>
    <name evidence="6" type="ORF">NX801_23915</name>
</gene>
<dbReference type="SUPFAM" id="SSF46767">
    <property type="entry name" value="Methylated DNA-protein cysteine methyltransferase, C-terminal domain"/>
    <property type="match status" value="1"/>
</dbReference>
<proteinExistence type="predicted"/>
<organism evidence="6 7">
    <name type="scientific">Streptomyces pyxinae</name>
    <dbReference type="NCBI Taxonomy" id="2970734"/>
    <lineage>
        <taxon>Bacteria</taxon>
        <taxon>Bacillati</taxon>
        <taxon>Actinomycetota</taxon>
        <taxon>Actinomycetes</taxon>
        <taxon>Kitasatosporales</taxon>
        <taxon>Streptomycetaceae</taxon>
        <taxon>Streptomyces</taxon>
    </lineage>
</organism>
<dbReference type="Pfam" id="PF02805">
    <property type="entry name" value="Ada_Zn_binding"/>
    <property type="match status" value="1"/>
</dbReference>
<evidence type="ECO:0000256" key="2">
    <source>
        <dbReference type="ARBA" id="ARBA00023159"/>
    </source>
</evidence>
<dbReference type="InterPro" id="IPR036217">
    <property type="entry name" value="MethylDNA_cys_MeTrfase_DNAb"/>
</dbReference>
<dbReference type="InterPro" id="IPR014048">
    <property type="entry name" value="MethylDNA_cys_MeTrfase_DNA-bd"/>
</dbReference>
<dbReference type="Gene3D" id="3.40.10.10">
    <property type="entry name" value="DNA Methylphosphotriester Repair Domain"/>
    <property type="match status" value="1"/>
</dbReference>
<dbReference type="RefSeq" id="WP_258789940.1">
    <property type="nucleotide sequence ID" value="NZ_JANUGQ010000024.1"/>
</dbReference>
<keyword evidence="2" id="KW-0010">Activator</keyword>
<name>A0ABT2CN24_9ACTN</name>
<dbReference type="Gene3D" id="1.10.10.10">
    <property type="entry name" value="Winged helix-like DNA-binding domain superfamily/Winged helix DNA-binding domain"/>
    <property type="match status" value="1"/>
</dbReference>
<evidence type="ECO:0000313" key="7">
    <source>
        <dbReference type="Proteomes" id="UP001431313"/>
    </source>
</evidence>
<evidence type="ECO:0000313" key="6">
    <source>
        <dbReference type="EMBL" id="MCS0638646.1"/>
    </source>
</evidence>
<keyword evidence="1" id="KW-0227">DNA damage</keyword>
<evidence type="ECO:0000259" key="5">
    <source>
        <dbReference type="Pfam" id="PF02805"/>
    </source>
</evidence>
<accession>A0ABT2CN24</accession>
<feature type="region of interest" description="Disordered" evidence="3">
    <location>
        <begin position="1"/>
        <end position="24"/>
    </location>
</feature>
<feature type="domain" description="Methylated-DNA-[protein]-cysteine S-methyltransferase DNA binding" evidence="4">
    <location>
        <begin position="125"/>
        <end position="204"/>
    </location>
</feature>